<dbReference type="EMBL" id="JAOPGA020000002">
    <property type="protein sequence ID" value="KAL0476283.1"/>
    <property type="molecule type" value="Genomic_DNA"/>
</dbReference>
<comment type="subcellular location">
    <subcellularLocation>
        <location evidence="1">Membrane</location>
        <topology evidence="1">Multi-pass membrane protein</topology>
    </subcellularLocation>
</comment>
<evidence type="ECO:0000256" key="2">
    <source>
        <dbReference type="ARBA" id="ARBA00007965"/>
    </source>
</evidence>
<keyword evidence="4 7" id="KW-0812">Transmembrane</keyword>
<dbReference type="InterPro" id="IPR036259">
    <property type="entry name" value="MFS_trans_sf"/>
</dbReference>
<feature type="transmembrane region" description="Helical" evidence="7">
    <location>
        <begin position="346"/>
        <end position="366"/>
    </location>
</feature>
<sequence>MADVDNYDQYNKNQAGVTKIAGGSPELSHQNTIKKDEKPVPLYAYFAFYILGVGSVMSLFVFILSIDYYKKVFDQENKKYIPSIFNLVFNLGSVFTSTFVAIPIQSYVRSHRIMFSLFTLNLIVLLCTVAVNYSSSLPSVYEKDSPTQSGVFSVVCIFVAVLGFSCGINTACVFSVVNPIGPKYTSAVMGGIGSAGFLVAVFRMISLAVQTAVPKTITNQMIIVNVYFGIAALIQLICIIVSGLLIKMSFTIVSIPRRNKDVEMPKVMDPQDFLERSNESMVVTTPQPKVQESVLDRIKDYLKTVWIAIAPGSNVYITFVITYSLYPTILALYVSTMNQYFQESGFFVATVLACYSLGDFLGRVLSVFKKVHFIPVNWMWLVVYARVLFYVLLILYLRYNLTIYDPLKITGGFFMSLTGGYIGSVSMMQGAQRVKGKRYAGGAMTLFLNGGIASGAVLGVAIGFAVAKMPQS</sequence>
<feature type="transmembrane region" description="Helical" evidence="7">
    <location>
        <begin position="184"/>
        <end position="206"/>
    </location>
</feature>
<keyword evidence="3" id="KW-0813">Transport</keyword>
<dbReference type="GO" id="GO:0005886">
    <property type="term" value="C:plasma membrane"/>
    <property type="evidence" value="ECO:0007669"/>
    <property type="project" value="TreeGrafter"/>
</dbReference>
<evidence type="ECO:0000256" key="1">
    <source>
        <dbReference type="ARBA" id="ARBA00004141"/>
    </source>
</evidence>
<dbReference type="Pfam" id="PF01733">
    <property type="entry name" value="Nucleoside_tran"/>
    <property type="match status" value="1"/>
</dbReference>
<comment type="caution">
    <text evidence="8">The sequence shown here is derived from an EMBL/GenBank/DDBJ whole genome shotgun (WGS) entry which is preliminary data.</text>
</comment>
<organism evidence="8 9">
    <name type="scientific">Acrasis kona</name>
    <dbReference type="NCBI Taxonomy" id="1008807"/>
    <lineage>
        <taxon>Eukaryota</taxon>
        <taxon>Discoba</taxon>
        <taxon>Heterolobosea</taxon>
        <taxon>Tetramitia</taxon>
        <taxon>Eutetramitia</taxon>
        <taxon>Acrasidae</taxon>
        <taxon>Acrasis</taxon>
    </lineage>
</organism>
<comment type="similarity">
    <text evidence="2">Belongs to the SLC29A/ENT transporter (TC 2.A.57) family.</text>
</comment>
<dbReference type="Proteomes" id="UP001431209">
    <property type="component" value="Unassembled WGS sequence"/>
</dbReference>
<dbReference type="PANTHER" id="PTHR10332">
    <property type="entry name" value="EQUILIBRATIVE NUCLEOSIDE TRANSPORTER"/>
    <property type="match status" value="1"/>
</dbReference>
<evidence type="ECO:0000256" key="7">
    <source>
        <dbReference type="SAM" id="Phobius"/>
    </source>
</evidence>
<feature type="transmembrane region" description="Helical" evidence="7">
    <location>
        <begin position="378"/>
        <end position="397"/>
    </location>
</feature>
<dbReference type="AlphaFoldDB" id="A0AAW2YGL8"/>
<feature type="transmembrane region" description="Helical" evidence="7">
    <location>
        <begin position="151"/>
        <end position="177"/>
    </location>
</feature>
<evidence type="ECO:0000256" key="5">
    <source>
        <dbReference type="ARBA" id="ARBA00022989"/>
    </source>
</evidence>
<dbReference type="InterPro" id="IPR002259">
    <property type="entry name" value="Eqnu_transpt"/>
</dbReference>
<dbReference type="PANTHER" id="PTHR10332:SF10">
    <property type="entry name" value="EQUILIBRATIVE NUCLEOSIDE TRANSPORTER 4"/>
    <property type="match status" value="1"/>
</dbReference>
<feature type="transmembrane region" description="Helical" evidence="7">
    <location>
        <begin position="84"/>
        <end position="102"/>
    </location>
</feature>
<feature type="transmembrane region" description="Helical" evidence="7">
    <location>
        <begin position="409"/>
        <end position="427"/>
    </location>
</feature>
<evidence type="ECO:0000256" key="3">
    <source>
        <dbReference type="ARBA" id="ARBA00022448"/>
    </source>
</evidence>
<feature type="transmembrane region" description="Helical" evidence="7">
    <location>
        <begin position="305"/>
        <end position="326"/>
    </location>
</feature>
<name>A0AAW2YGL8_9EUKA</name>
<evidence type="ECO:0000313" key="9">
    <source>
        <dbReference type="Proteomes" id="UP001431209"/>
    </source>
</evidence>
<evidence type="ECO:0000256" key="4">
    <source>
        <dbReference type="ARBA" id="ARBA00022692"/>
    </source>
</evidence>
<gene>
    <name evidence="8" type="ORF">AKO1_010887</name>
</gene>
<reference evidence="8 9" key="1">
    <citation type="submission" date="2024-03" db="EMBL/GenBank/DDBJ databases">
        <title>The Acrasis kona genome and developmental transcriptomes reveal deep origins of eukaryotic multicellular pathways.</title>
        <authorList>
            <person name="Sheikh S."/>
            <person name="Fu C.-J."/>
            <person name="Brown M.W."/>
            <person name="Baldauf S.L."/>
        </authorList>
    </citation>
    <scope>NUCLEOTIDE SEQUENCE [LARGE SCALE GENOMIC DNA]</scope>
    <source>
        <strain evidence="8 9">ATCC MYA-3509</strain>
    </source>
</reference>
<feature type="transmembrane region" description="Helical" evidence="7">
    <location>
        <begin position="42"/>
        <end position="64"/>
    </location>
</feature>
<protein>
    <submittedName>
        <fullName evidence="8">Equilibrative nucleotide transporter</fullName>
    </submittedName>
</protein>
<keyword evidence="9" id="KW-1185">Reference proteome</keyword>
<keyword evidence="5 7" id="KW-1133">Transmembrane helix</keyword>
<accession>A0AAW2YGL8</accession>
<keyword evidence="6 7" id="KW-0472">Membrane</keyword>
<dbReference type="GO" id="GO:0005337">
    <property type="term" value="F:nucleoside transmembrane transporter activity"/>
    <property type="evidence" value="ECO:0007669"/>
    <property type="project" value="InterPro"/>
</dbReference>
<feature type="transmembrane region" description="Helical" evidence="7">
    <location>
        <begin position="439"/>
        <end position="467"/>
    </location>
</feature>
<dbReference type="SUPFAM" id="SSF103473">
    <property type="entry name" value="MFS general substrate transporter"/>
    <property type="match status" value="1"/>
</dbReference>
<proteinExistence type="inferred from homology"/>
<evidence type="ECO:0000313" key="8">
    <source>
        <dbReference type="EMBL" id="KAL0476283.1"/>
    </source>
</evidence>
<evidence type="ECO:0000256" key="6">
    <source>
        <dbReference type="ARBA" id="ARBA00023136"/>
    </source>
</evidence>
<feature type="transmembrane region" description="Helical" evidence="7">
    <location>
        <begin position="114"/>
        <end position="131"/>
    </location>
</feature>
<feature type="transmembrane region" description="Helical" evidence="7">
    <location>
        <begin position="226"/>
        <end position="250"/>
    </location>
</feature>
<dbReference type="PRINTS" id="PR01130">
    <property type="entry name" value="DERENTRNSPRT"/>
</dbReference>